<evidence type="ECO:0000313" key="3">
    <source>
        <dbReference type="EMBL" id="KAK7895263.1"/>
    </source>
</evidence>
<dbReference type="SMART" id="SM01126">
    <property type="entry name" value="DDE_Tnp_IS1595"/>
    <property type="match status" value="1"/>
</dbReference>
<dbReference type="Pfam" id="PF12762">
    <property type="entry name" value="DDE_Tnp_IS1595"/>
    <property type="match status" value="1"/>
</dbReference>
<feature type="domain" description="ISXO2-like transposase" evidence="2">
    <location>
        <begin position="340"/>
        <end position="475"/>
    </location>
</feature>
<dbReference type="Proteomes" id="UP001460270">
    <property type="component" value="Unassembled WGS sequence"/>
</dbReference>
<comment type="caution">
    <text evidence="3">The sequence shown here is derived from an EMBL/GenBank/DDBJ whole genome shotgun (WGS) entry which is preliminary data.</text>
</comment>
<feature type="region of interest" description="Disordered" evidence="1">
    <location>
        <begin position="560"/>
        <end position="612"/>
    </location>
</feature>
<keyword evidence="4" id="KW-1185">Reference proteome</keyword>
<dbReference type="SUPFAM" id="SSF56672">
    <property type="entry name" value="DNA/RNA polymerases"/>
    <property type="match status" value="1"/>
</dbReference>
<gene>
    <name evidence="3" type="ORF">WMY93_020588</name>
</gene>
<dbReference type="EMBL" id="JBBPFD010000015">
    <property type="protein sequence ID" value="KAK7895263.1"/>
    <property type="molecule type" value="Genomic_DNA"/>
</dbReference>
<evidence type="ECO:0000256" key="1">
    <source>
        <dbReference type="SAM" id="MobiDB-lite"/>
    </source>
</evidence>
<evidence type="ECO:0000259" key="2">
    <source>
        <dbReference type="SMART" id="SM01126"/>
    </source>
</evidence>
<name>A0AAW0NKJ7_9GOBI</name>
<dbReference type="AlphaFoldDB" id="A0AAW0NKJ7"/>
<dbReference type="InterPro" id="IPR024445">
    <property type="entry name" value="Tnp_ISXO2-like"/>
</dbReference>
<reference evidence="4" key="1">
    <citation type="submission" date="2024-04" db="EMBL/GenBank/DDBJ databases">
        <title>Salinicola lusitanus LLJ914,a marine bacterium isolated from the Okinawa Trough.</title>
        <authorList>
            <person name="Li J."/>
        </authorList>
    </citation>
    <scope>NUCLEOTIDE SEQUENCE [LARGE SCALE GENOMIC DNA]</scope>
</reference>
<dbReference type="PANTHER" id="PTHR47331">
    <property type="entry name" value="PHD-TYPE DOMAIN-CONTAINING PROTEIN"/>
    <property type="match status" value="1"/>
</dbReference>
<feature type="region of interest" description="Disordered" evidence="1">
    <location>
        <begin position="1"/>
        <end position="22"/>
    </location>
</feature>
<accession>A0AAW0NKJ7</accession>
<dbReference type="PANTHER" id="PTHR47331:SF5">
    <property type="entry name" value="RIBONUCLEASE H"/>
    <property type="match status" value="1"/>
</dbReference>
<protein>
    <recommendedName>
        <fullName evidence="2">ISXO2-like transposase domain-containing protein</fullName>
    </recommendedName>
</protein>
<sequence length="631" mass="71996">MYTPRREQCEQVQRAEQRGGDARSRYELREKVGLQTCRQQFQGRSVRLHITGKESVCKPAGCSHEHLQCETAAGVKESVCRSTHRIIVKKVIPELKSSVKLQNEVHYVNRTKLRDVTPSDIIKALESDFSEKTLDDNPVSQEDLKFLSKLRDNIKQNESGHFEFRAERPKLPDNKVCAMHRLKCLEKRLRKDKTYYKDYRNFMDDIISRGDAEKVPDEELDNTPSWYIPHHGVYHPHKPGKIRVVFDASAKYQDTSLNDHLLTGPDLTNTLVGVLCRFRKGSVAFTCDIERMFHQFHVTREDQDYLRFLWWEKGDLDTTPSVYRMKVHLFGAASSPGCANFGLKHLAAQGQVRQTENIRSMAKKKMGVWPVLRLVEKRGRQELVPLIAHHVKPGSMILSDEWRAYRVLPELGYNYFTVNHSQCDEWRAYRVLPELGYNYFTVNHSQWYVDPVTGTHTQHIEKAWRKIKEQACGEAKIPGVSDVRGTDALRKLTFSTKQTSLLQHQQHVHHPRLGLTAIIPPSSPRLPASPPVTCCGSAPCVPLDMSPLLGLQRRRYQQGPGLSCGIRAKPRPKQRDVSSVERSGATQKRGVFVSHDHGLSSKSAPAGGEPPLHAVKNRVFGLQPRMYTLKG</sequence>
<proteinExistence type="predicted"/>
<dbReference type="InterPro" id="IPR043502">
    <property type="entry name" value="DNA/RNA_pol_sf"/>
</dbReference>
<organism evidence="3 4">
    <name type="scientific">Mugilogobius chulae</name>
    <name type="common">yellowstripe goby</name>
    <dbReference type="NCBI Taxonomy" id="88201"/>
    <lineage>
        <taxon>Eukaryota</taxon>
        <taxon>Metazoa</taxon>
        <taxon>Chordata</taxon>
        <taxon>Craniata</taxon>
        <taxon>Vertebrata</taxon>
        <taxon>Euteleostomi</taxon>
        <taxon>Actinopterygii</taxon>
        <taxon>Neopterygii</taxon>
        <taxon>Teleostei</taxon>
        <taxon>Neoteleostei</taxon>
        <taxon>Acanthomorphata</taxon>
        <taxon>Gobiaria</taxon>
        <taxon>Gobiiformes</taxon>
        <taxon>Gobioidei</taxon>
        <taxon>Gobiidae</taxon>
        <taxon>Gobionellinae</taxon>
        <taxon>Mugilogobius</taxon>
    </lineage>
</organism>
<evidence type="ECO:0000313" key="4">
    <source>
        <dbReference type="Proteomes" id="UP001460270"/>
    </source>
</evidence>